<dbReference type="Proteomes" id="UP000748756">
    <property type="component" value="Unassembled WGS sequence"/>
</dbReference>
<evidence type="ECO:0000256" key="6">
    <source>
        <dbReference type="ARBA" id="ARBA00023242"/>
    </source>
</evidence>
<evidence type="ECO:0000256" key="5">
    <source>
        <dbReference type="ARBA" id="ARBA00023163"/>
    </source>
</evidence>
<proteinExistence type="inferred from homology"/>
<dbReference type="GO" id="GO:0001096">
    <property type="term" value="F:TFIIF-class transcription factor complex binding"/>
    <property type="evidence" value="ECO:0007669"/>
    <property type="project" value="TreeGrafter"/>
</dbReference>
<feature type="compositionally biased region" description="Low complexity" evidence="9">
    <location>
        <begin position="11"/>
        <end position="29"/>
    </location>
</feature>
<evidence type="ECO:0000256" key="7">
    <source>
        <dbReference type="ARBA" id="ARBA00025232"/>
    </source>
</evidence>
<evidence type="ECO:0000313" key="10">
    <source>
        <dbReference type="EMBL" id="KAF9137734.1"/>
    </source>
</evidence>
<evidence type="ECO:0000256" key="9">
    <source>
        <dbReference type="SAM" id="MobiDB-lite"/>
    </source>
</evidence>
<accession>A0A9P5RNB4</accession>
<protein>
    <recommendedName>
        <fullName evidence="8">Transcription initiation factor IIF subunit alpha</fullName>
    </recommendedName>
</protein>
<name>A0A9P5RNB4_9FUNG</name>
<evidence type="ECO:0000256" key="3">
    <source>
        <dbReference type="ARBA" id="ARBA00023015"/>
    </source>
</evidence>
<keyword evidence="3 8" id="KW-0805">Transcription regulation</keyword>
<dbReference type="InterPro" id="IPR008851">
    <property type="entry name" value="TFIIF-alpha"/>
</dbReference>
<evidence type="ECO:0000256" key="8">
    <source>
        <dbReference type="RuleBase" id="RU366044"/>
    </source>
</evidence>
<dbReference type="PANTHER" id="PTHR13011">
    <property type="entry name" value="TFIIF-ALPHA"/>
    <property type="match status" value="1"/>
</dbReference>
<feature type="compositionally biased region" description="Acidic residues" evidence="9">
    <location>
        <begin position="294"/>
        <end position="305"/>
    </location>
</feature>
<dbReference type="GO" id="GO:0016251">
    <property type="term" value="F:RNA polymerase II general transcription initiation factor activity"/>
    <property type="evidence" value="ECO:0007669"/>
    <property type="project" value="TreeGrafter"/>
</dbReference>
<evidence type="ECO:0000256" key="4">
    <source>
        <dbReference type="ARBA" id="ARBA00023125"/>
    </source>
</evidence>
<comment type="subcellular location">
    <subcellularLocation>
        <location evidence="1 8">Nucleus</location>
    </subcellularLocation>
</comment>
<gene>
    <name evidence="10" type="ORF">BG015_002630</name>
</gene>
<keyword evidence="4 8" id="KW-0238">DNA-binding</keyword>
<feature type="compositionally biased region" description="Acidic residues" evidence="9">
    <location>
        <begin position="313"/>
        <end position="323"/>
    </location>
</feature>
<dbReference type="AlphaFoldDB" id="A0A9P5RNB4"/>
<dbReference type="PANTHER" id="PTHR13011:SF0">
    <property type="entry name" value="GENERAL TRANSCRIPTION FACTOR IIF SUBUNIT 1"/>
    <property type="match status" value="1"/>
</dbReference>
<feature type="region of interest" description="Disordered" evidence="9">
    <location>
        <begin position="270"/>
        <end position="592"/>
    </location>
</feature>
<evidence type="ECO:0000313" key="11">
    <source>
        <dbReference type="Proteomes" id="UP000748756"/>
    </source>
</evidence>
<keyword evidence="11" id="KW-1185">Reference proteome</keyword>
<feature type="compositionally biased region" description="Polar residues" evidence="9">
    <location>
        <begin position="272"/>
        <end position="281"/>
    </location>
</feature>
<feature type="region of interest" description="Disordered" evidence="9">
    <location>
        <begin position="1"/>
        <end position="48"/>
    </location>
</feature>
<reference evidence="10" key="1">
    <citation type="journal article" date="2020" name="Fungal Divers.">
        <title>Resolving the Mortierellaceae phylogeny through synthesis of multi-gene phylogenetics and phylogenomics.</title>
        <authorList>
            <person name="Vandepol N."/>
            <person name="Liber J."/>
            <person name="Desiro A."/>
            <person name="Na H."/>
            <person name="Kennedy M."/>
            <person name="Barry K."/>
            <person name="Grigoriev I.V."/>
            <person name="Miller A.N."/>
            <person name="O'Donnell K."/>
            <person name="Stajich J.E."/>
            <person name="Bonito G."/>
        </authorList>
    </citation>
    <scope>NUCLEOTIDE SEQUENCE</scope>
    <source>
        <strain evidence="10">NRRL 6426</strain>
    </source>
</reference>
<dbReference type="GO" id="GO:0005674">
    <property type="term" value="C:transcription factor TFIIF complex"/>
    <property type="evidence" value="ECO:0007669"/>
    <property type="project" value="TreeGrafter"/>
</dbReference>
<dbReference type="OrthoDB" id="76676at2759"/>
<evidence type="ECO:0000256" key="2">
    <source>
        <dbReference type="ARBA" id="ARBA00005249"/>
    </source>
</evidence>
<dbReference type="Gene3D" id="1.10.10.10">
    <property type="entry name" value="Winged helix-like DNA-binding domain superfamily/Winged helix DNA-binding domain"/>
    <property type="match status" value="1"/>
</dbReference>
<dbReference type="GO" id="GO:0032968">
    <property type="term" value="P:positive regulation of transcription elongation by RNA polymerase II"/>
    <property type="evidence" value="ECO:0007669"/>
    <property type="project" value="InterPro"/>
</dbReference>
<dbReference type="GO" id="GO:0003677">
    <property type="term" value="F:DNA binding"/>
    <property type="evidence" value="ECO:0007669"/>
    <property type="project" value="UniProtKB-KW"/>
</dbReference>
<evidence type="ECO:0000256" key="1">
    <source>
        <dbReference type="ARBA" id="ARBA00004123"/>
    </source>
</evidence>
<dbReference type="GO" id="GO:0006367">
    <property type="term" value="P:transcription initiation at RNA polymerase II promoter"/>
    <property type="evidence" value="ECO:0007669"/>
    <property type="project" value="InterPro"/>
</dbReference>
<dbReference type="EMBL" id="JAAAUQ010001532">
    <property type="protein sequence ID" value="KAF9137734.1"/>
    <property type="molecule type" value="Genomic_DNA"/>
</dbReference>
<feature type="compositionally biased region" description="Acidic residues" evidence="9">
    <location>
        <begin position="376"/>
        <end position="385"/>
    </location>
</feature>
<comment type="function">
    <text evidence="7 8">TFIIF is a general transcription initiation factor that binds to RNA polymerase II and helps to recruit it to the initiation complex in collaboration with TFIIB. It promotes transcription elongation.</text>
</comment>
<comment type="similarity">
    <text evidence="2 8">Belongs to the TFIIF alpha subunit family.</text>
</comment>
<sequence>MSFLRKRPPVQSNRQQQARALAAGQASSNSGPTIKKKIPTNINPQPVPGTYTDYKLVSTSRDVLHHVMRFHGQKIVTPNSFTAPVKLHRKKNENPHRGYYGKYSQYNQQQQQQAAKDAAGDKKDGAAAAAGAIAAAGTAVAGAGGTTASAAGTPGGAAAPAATGANTALIAPYGGGVRNKQMLFKKRTRQIYIANEDERKKKEIEAAPWVLDDYDSQNNWTGQLEGGQGANYVLFVFAEDGFKVVPADKWYKFSPKLQYATLTAEEAEEQYQKSQKQSNSIRWLMRSKNKKAEDGEEGGEEDIETEQLLAVDHDDDAGYDEDEAKDRKKKRGKHGDVDEMDFDEVWQDDEEMPADMPGFDDDAKDDPRNKHGPQMDSDEDEDDEEDRARLNETGKAVKKALRKLEKNKAYEDDDDKDPYASDKDSSDSDLDEIDKEKDIKKEEDAAAAAAAAGGSTPDLSKAKNKTKTNAKTPLTPKKGNVTKPAATKPVSAKALKNKPAMPVPRNASAGAQPSSKTSGPSSSSALRGSSPPAAVNGRAGSPSVADKKRKKMDGGSQDQTEDSPKKVARSSEASTSSAVTSHAAEPQDDSNLITEAEVIALLRSRPRVTTRDLIYELKKKLKKDERNKNILAMVVKKVATPVDGVLVLKDGF</sequence>
<feature type="compositionally biased region" description="Basic and acidic residues" evidence="9">
    <location>
        <begin position="417"/>
        <end position="426"/>
    </location>
</feature>
<organism evidence="10 11">
    <name type="scientific">Linnemannia schmuckeri</name>
    <dbReference type="NCBI Taxonomy" id="64567"/>
    <lineage>
        <taxon>Eukaryota</taxon>
        <taxon>Fungi</taxon>
        <taxon>Fungi incertae sedis</taxon>
        <taxon>Mucoromycota</taxon>
        <taxon>Mortierellomycotina</taxon>
        <taxon>Mortierellomycetes</taxon>
        <taxon>Mortierellales</taxon>
        <taxon>Mortierellaceae</taxon>
        <taxon>Linnemannia</taxon>
    </lineage>
</organism>
<feature type="compositionally biased region" description="Low complexity" evidence="9">
    <location>
        <begin position="570"/>
        <end position="584"/>
    </location>
</feature>
<feature type="compositionally biased region" description="Acidic residues" evidence="9">
    <location>
        <begin position="338"/>
        <end position="364"/>
    </location>
</feature>
<dbReference type="InterPro" id="IPR011039">
    <property type="entry name" value="TFIIF_interaction"/>
</dbReference>
<feature type="compositionally biased region" description="Basic and acidic residues" evidence="9">
    <location>
        <begin position="434"/>
        <end position="444"/>
    </location>
</feature>
<keyword evidence="5 8" id="KW-0804">Transcription</keyword>
<feature type="compositionally biased region" description="Low complexity" evidence="9">
    <location>
        <begin position="469"/>
        <end position="478"/>
    </location>
</feature>
<dbReference type="InterPro" id="IPR036388">
    <property type="entry name" value="WH-like_DNA-bd_sf"/>
</dbReference>
<dbReference type="Pfam" id="PF05793">
    <property type="entry name" value="TFIIF_alpha"/>
    <property type="match status" value="1"/>
</dbReference>
<dbReference type="SUPFAM" id="SSF50916">
    <property type="entry name" value="Rap30/74 interaction domains"/>
    <property type="match status" value="1"/>
</dbReference>
<feature type="compositionally biased region" description="Low complexity" evidence="9">
    <location>
        <begin position="514"/>
        <end position="534"/>
    </location>
</feature>
<comment type="caution">
    <text evidence="10">The sequence shown here is derived from an EMBL/GenBank/DDBJ whole genome shotgun (WGS) entry which is preliminary data.</text>
</comment>
<keyword evidence="6 8" id="KW-0539">Nucleus</keyword>